<dbReference type="Gene3D" id="3.20.19.10">
    <property type="entry name" value="Aconitase, domain 4"/>
    <property type="match status" value="1"/>
</dbReference>
<evidence type="ECO:0000256" key="4">
    <source>
        <dbReference type="ARBA" id="ARBA00009869"/>
    </source>
</evidence>
<comment type="pathway">
    <text evidence="3 7">Amino-acid biosynthesis; L-leucine biosynthesis; L-leucine from 3-methyl-2-oxobutanoate: step 2/4.</text>
</comment>
<dbReference type="AlphaFoldDB" id="A0A832A3H9"/>
<protein>
    <recommendedName>
        <fullName evidence="7">3-isopropylmalate dehydratase small subunit</fullName>
        <ecNumber evidence="7">4.2.1.33</ecNumber>
    </recommendedName>
    <alternativeName>
        <fullName evidence="7">Alpha-IPM isomerase</fullName>
        <shortName evidence="7">IPMI</shortName>
    </alternativeName>
    <alternativeName>
        <fullName evidence="7">Isopropylmalate isomerase</fullName>
    </alternativeName>
</protein>
<comment type="caution">
    <text evidence="9">The sequence shown here is derived from an EMBL/GenBank/DDBJ whole genome shotgun (WGS) entry which is preliminary data.</text>
</comment>
<dbReference type="UniPathway" id="UPA00048">
    <property type="reaction ID" value="UER00071"/>
</dbReference>
<dbReference type="PANTHER" id="PTHR43345:SF2">
    <property type="entry name" value="3-ISOPROPYLMALATE DEHYDRATASE SMALL SUBUNIT 1"/>
    <property type="match status" value="1"/>
</dbReference>
<evidence type="ECO:0000256" key="6">
    <source>
        <dbReference type="ARBA" id="ARBA00023239"/>
    </source>
</evidence>
<dbReference type="InterPro" id="IPR011827">
    <property type="entry name" value="LeuD_type2/HacB/DmdB"/>
</dbReference>
<reference evidence="9" key="1">
    <citation type="journal article" date="2020" name="mSystems">
        <title>Genome- and Community-Level Interaction Insights into Carbon Utilization and Element Cycling Functions of Hydrothermarchaeota in Hydrothermal Sediment.</title>
        <authorList>
            <person name="Zhou Z."/>
            <person name="Liu Y."/>
            <person name="Xu W."/>
            <person name="Pan J."/>
            <person name="Luo Z.H."/>
            <person name="Li M."/>
        </authorList>
    </citation>
    <scope>NUCLEOTIDE SEQUENCE [LARGE SCALE GENOMIC DNA]</scope>
    <source>
        <strain evidence="9">SpSt-456</strain>
    </source>
</reference>
<accession>A0A832A3H9</accession>
<feature type="domain" description="Aconitase A/isopropylmalate dehydratase small subunit swivel" evidence="8">
    <location>
        <begin position="55"/>
        <end position="115"/>
    </location>
</feature>
<dbReference type="InterPro" id="IPR050075">
    <property type="entry name" value="LeuD"/>
</dbReference>
<gene>
    <name evidence="7" type="primary">leuD</name>
    <name evidence="9" type="ORF">ENS06_11240</name>
</gene>
<comment type="catalytic activity">
    <reaction evidence="1 7">
        <text>(2R,3S)-3-isopropylmalate = (2S)-2-isopropylmalate</text>
        <dbReference type="Rhea" id="RHEA:32287"/>
        <dbReference type="ChEBI" id="CHEBI:1178"/>
        <dbReference type="ChEBI" id="CHEBI:35121"/>
        <dbReference type="EC" id="4.2.1.33"/>
    </reaction>
</comment>
<evidence type="ECO:0000259" key="8">
    <source>
        <dbReference type="Pfam" id="PF00694"/>
    </source>
</evidence>
<dbReference type="InterPro" id="IPR033940">
    <property type="entry name" value="IPMI_Swivel"/>
</dbReference>
<keyword evidence="6 7" id="KW-0456">Lyase</keyword>
<dbReference type="FunFam" id="3.20.19.10:FF:000007">
    <property type="entry name" value="Isopropylmalate/citramalate isomerase small subunit"/>
    <property type="match status" value="1"/>
</dbReference>
<evidence type="ECO:0000313" key="9">
    <source>
        <dbReference type="EMBL" id="HFK97878.1"/>
    </source>
</evidence>
<evidence type="ECO:0000256" key="7">
    <source>
        <dbReference type="HAMAP-Rule" id="MF_01032"/>
    </source>
</evidence>
<dbReference type="GO" id="GO:0009098">
    <property type="term" value="P:L-leucine biosynthetic process"/>
    <property type="evidence" value="ECO:0007669"/>
    <property type="project" value="UniProtKB-UniRule"/>
</dbReference>
<comment type="similarity">
    <text evidence="4 7">Belongs to the LeuD family. LeuD type 2 subfamily.</text>
</comment>
<sequence>MGEGNVCGDGATTITGRVWIFGDDVDTDAIIPARYLNTSDPQELARHCMEDADPEFPAKVRVGDILLAGKNFGCGSSREHAPIAIKAAGVACVIAVNFARIFYRNAFNMGLPILECANAVRDAHEGDTFTVCLEKGEITNVTQGKSYRAAPVPPFMIELLRAGGLMAYVKKRYGLESRS</sequence>
<keyword evidence="7" id="KW-0100">Branched-chain amino acid biosynthesis</keyword>
<comment type="function">
    <text evidence="2 7">Catalyzes the isomerization between 2-isopropylmalate and 3-isopropylmalate, via the formation of 2-isopropylmaleate.</text>
</comment>
<name>A0A832A3H9_9BACT</name>
<dbReference type="EC" id="4.2.1.33" evidence="7"/>
<evidence type="ECO:0000256" key="5">
    <source>
        <dbReference type="ARBA" id="ARBA00011271"/>
    </source>
</evidence>
<organism evidence="9">
    <name type="scientific">Desulfacinum infernum</name>
    <dbReference type="NCBI Taxonomy" id="35837"/>
    <lineage>
        <taxon>Bacteria</taxon>
        <taxon>Pseudomonadati</taxon>
        <taxon>Thermodesulfobacteriota</taxon>
        <taxon>Syntrophobacteria</taxon>
        <taxon>Syntrophobacterales</taxon>
        <taxon>Syntrophobacteraceae</taxon>
        <taxon>Desulfacinum</taxon>
    </lineage>
</organism>
<evidence type="ECO:0000256" key="2">
    <source>
        <dbReference type="ARBA" id="ARBA00002695"/>
    </source>
</evidence>
<dbReference type="InterPro" id="IPR000573">
    <property type="entry name" value="AconitaseA/IPMdHydase_ssu_swvl"/>
</dbReference>
<keyword evidence="7" id="KW-0432">Leucine biosynthesis</keyword>
<dbReference type="NCBIfam" id="TIGR02087">
    <property type="entry name" value="LEUD_arch"/>
    <property type="match status" value="1"/>
</dbReference>
<evidence type="ECO:0000256" key="1">
    <source>
        <dbReference type="ARBA" id="ARBA00000491"/>
    </source>
</evidence>
<proteinExistence type="inferred from homology"/>
<evidence type="ECO:0000256" key="3">
    <source>
        <dbReference type="ARBA" id="ARBA00004729"/>
    </source>
</evidence>
<dbReference type="InterPro" id="IPR015928">
    <property type="entry name" value="Aconitase/3IPM_dehydase_swvl"/>
</dbReference>
<keyword evidence="7" id="KW-0028">Amino-acid biosynthesis</keyword>
<dbReference type="GO" id="GO:0003861">
    <property type="term" value="F:3-isopropylmalate dehydratase activity"/>
    <property type="evidence" value="ECO:0007669"/>
    <property type="project" value="UniProtKB-UniRule"/>
</dbReference>
<dbReference type="EMBL" id="DSTK01000034">
    <property type="protein sequence ID" value="HFK97878.1"/>
    <property type="molecule type" value="Genomic_DNA"/>
</dbReference>
<comment type="subunit">
    <text evidence="5 7">Heterodimer of LeuC and LeuD.</text>
</comment>
<dbReference type="Pfam" id="PF00694">
    <property type="entry name" value="Aconitase_C"/>
    <property type="match status" value="1"/>
</dbReference>
<dbReference type="PANTHER" id="PTHR43345">
    <property type="entry name" value="3-ISOPROPYLMALATE DEHYDRATASE SMALL SUBUNIT 2-RELATED-RELATED"/>
    <property type="match status" value="1"/>
</dbReference>
<dbReference type="HAMAP" id="MF_01032">
    <property type="entry name" value="LeuD_type2"/>
    <property type="match status" value="1"/>
</dbReference>
<dbReference type="CDD" id="cd01577">
    <property type="entry name" value="IPMI_Swivel"/>
    <property type="match status" value="1"/>
</dbReference>
<dbReference type="SUPFAM" id="SSF52016">
    <property type="entry name" value="LeuD/IlvD-like"/>
    <property type="match status" value="1"/>
</dbReference>